<gene>
    <name evidence="1" type="ORF">LZ518_06250</name>
</gene>
<sequence>MTLGLFLPGVPEDHIRARMCLAGGNEIDSGKFAHPESSAALAANTFGWFIERPALLPPLPGIEGAWPAMRVEVEYCARFPWSGGRHPWLDAIVVTETHLAGVESKRFEPFRDRKLVSFSPAFREYDWGSGMDRYSTLRDMLANGDLAYRHLDAAQLIKHAYGLTTEGRRQGLKPHLVYVFAEPEARESQIIPHDDHLRHRAELRDFAERVDGDEVGFSFTSYCDWLSGADGAALEHAAAVLGAYRP</sequence>
<protein>
    <submittedName>
        <fullName evidence="1">Uncharacterized protein</fullName>
    </submittedName>
</protein>
<proteinExistence type="predicted"/>
<comment type="caution">
    <text evidence="1">The sequence shown here is derived from an EMBL/GenBank/DDBJ whole genome shotgun (WGS) entry which is preliminary data.</text>
</comment>
<dbReference type="EMBL" id="JAMGBB010000001">
    <property type="protein sequence ID" value="MCL6740733.1"/>
    <property type="molecule type" value="Genomic_DNA"/>
</dbReference>
<keyword evidence="2" id="KW-1185">Reference proteome</keyword>
<name>A0ABT0S8M2_9SPHN</name>
<dbReference type="Proteomes" id="UP001165383">
    <property type="component" value="Unassembled WGS sequence"/>
</dbReference>
<evidence type="ECO:0000313" key="1">
    <source>
        <dbReference type="EMBL" id="MCL6740733.1"/>
    </source>
</evidence>
<dbReference type="RefSeq" id="WP_249915153.1">
    <property type="nucleotide sequence ID" value="NZ_JAMGBB010000001.1"/>
</dbReference>
<reference evidence="1" key="1">
    <citation type="submission" date="2022-05" db="EMBL/GenBank/DDBJ databases">
        <authorList>
            <person name="Jo J.-H."/>
            <person name="Im W.-T."/>
        </authorList>
    </citation>
    <scope>NUCLEOTIDE SEQUENCE</scope>
    <source>
        <strain evidence="1">RB56-2</strain>
    </source>
</reference>
<evidence type="ECO:0000313" key="2">
    <source>
        <dbReference type="Proteomes" id="UP001165383"/>
    </source>
</evidence>
<dbReference type="InterPro" id="IPR054333">
    <property type="entry name" value="REase-ARP-assoc"/>
</dbReference>
<organism evidence="1 2">
    <name type="scientific">Sphingomonas brevis</name>
    <dbReference type="NCBI Taxonomy" id="2908206"/>
    <lineage>
        <taxon>Bacteria</taxon>
        <taxon>Pseudomonadati</taxon>
        <taxon>Pseudomonadota</taxon>
        <taxon>Alphaproteobacteria</taxon>
        <taxon>Sphingomonadales</taxon>
        <taxon>Sphingomonadaceae</taxon>
        <taxon>Sphingomonas</taxon>
    </lineage>
</organism>
<accession>A0ABT0S8M2</accession>
<dbReference type="Pfam" id="PF22558">
    <property type="entry name" value="REase-ARP"/>
    <property type="match status" value="1"/>
</dbReference>